<evidence type="ECO:0000313" key="3">
    <source>
        <dbReference type="EMBL" id="CAI9968827.1"/>
    </source>
</evidence>
<reference evidence="4 5" key="2">
    <citation type="submission" date="2024-07" db="EMBL/GenBank/DDBJ databases">
        <authorList>
            <person name="Akdeniz Z."/>
        </authorList>
    </citation>
    <scope>NUCLEOTIDE SEQUENCE [LARGE SCALE GENOMIC DNA]</scope>
</reference>
<dbReference type="PANTHER" id="PTHR46652">
    <property type="entry name" value="LEUCINE-RICH REPEAT AND IQ DOMAIN-CONTAINING PROTEIN 1-RELATED"/>
    <property type="match status" value="1"/>
</dbReference>
<evidence type="ECO:0000256" key="1">
    <source>
        <dbReference type="ARBA" id="ARBA00022614"/>
    </source>
</evidence>
<keyword evidence="1" id="KW-0433">Leucine-rich repeat</keyword>
<accession>A0AA86R3T9</accession>
<dbReference type="EMBL" id="CAXDID020000560">
    <property type="protein sequence ID" value="CAL6102890.1"/>
    <property type="molecule type" value="Genomic_DNA"/>
</dbReference>
<dbReference type="Gene3D" id="3.80.10.10">
    <property type="entry name" value="Ribonuclease Inhibitor"/>
    <property type="match status" value="1"/>
</dbReference>
<name>A0AA86R3T9_9EUKA</name>
<evidence type="ECO:0000313" key="4">
    <source>
        <dbReference type="EMBL" id="CAL6102890.1"/>
    </source>
</evidence>
<dbReference type="EMBL" id="CATOUU010001049">
    <property type="protein sequence ID" value="CAI9968827.1"/>
    <property type="molecule type" value="Genomic_DNA"/>
</dbReference>
<comment type="caution">
    <text evidence="3">The sequence shown here is derived from an EMBL/GenBank/DDBJ whole genome shotgun (WGS) entry which is preliminary data.</text>
</comment>
<gene>
    <name evidence="3" type="ORF">HINF_LOCUS56472</name>
    <name evidence="4" type="ORF">HINF_LOCUS71881</name>
</gene>
<dbReference type="SUPFAM" id="SSF52058">
    <property type="entry name" value="L domain-like"/>
    <property type="match status" value="1"/>
</dbReference>
<dbReference type="InterPro" id="IPR001611">
    <property type="entry name" value="Leu-rich_rpt"/>
</dbReference>
<keyword evidence="2" id="KW-0677">Repeat</keyword>
<dbReference type="Proteomes" id="UP001642409">
    <property type="component" value="Unassembled WGS sequence"/>
</dbReference>
<dbReference type="PANTHER" id="PTHR46652:SF3">
    <property type="entry name" value="LEUCINE-RICH REPEAT-CONTAINING PROTEIN 9"/>
    <property type="match status" value="1"/>
</dbReference>
<reference evidence="3" key="1">
    <citation type="submission" date="2023-06" db="EMBL/GenBank/DDBJ databases">
        <authorList>
            <person name="Kurt Z."/>
        </authorList>
    </citation>
    <scope>NUCLEOTIDE SEQUENCE</scope>
</reference>
<proteinExistence type="predicted"/>
<protein>
    <submittedName>
        <fullName evidence="3">Partial</fullName>
    </submittedName>
</protein>
<sequence length="402" mass="47146">MNLFELQQRKELNDLIINFKLNFDNGKIDDHNNIKYRISSLYKQALTNINIQEYQMMILTYKVTLQNSKKRSFAIISYSDFYKLHSKDYCYEQVIRSDLNQTISFELVLGDSDLVQKYTFDNELTHLVVRYLPSDVDIAKLNQLKQITMLDHNNCQLGQIQLQNAFQNVKFFSFVTNKIIDLTPLSQYTQITDLNLSMNLITDLRPISGLVHMIQLNVFQNKIADLTCLRNMQQLKYLDVGYNENLDIWGLQFLCGLQSLKITKCNVSDLSPIQNLINLKSLQAVQNKLTQINEIKNLQQLTYIDLQSNFIQNREPYQFVKNNALSSMQRESNKLLELKTKTMFSINRSRTLIFKCQSQISKNKLKLKRVKEGIEAKILFVAKRFNMEINKMELKEDSSFMQ</sequence>
<evidence type="ECO:0000313" key="5">
    <source>
        <dbReference type="Proteomes" id="UP001642409"/>
    </source>
</evidence>
<dbReference type="InterPro" id="IPR050836">
    <property type="entry name" value="SDS22/Internalin_LRR"/>
</dbReference>
<dbReference type="InterPro" id="IPR032675">
    <property type="entry name" value="LRR_dom_sf"/>
</dbReference>
<evidence type="ECO:0000256" key="2">
    <source>
        <dbReference type="ARBA" id="ARBA00022737"/>
    </source>
</evidence>
<organism evidence="3">
    <name type="scientific">Hexamita inflata</name>
    <dbReference type="NCBI Taxonomy" id="28002"/>
    <lineage>
        <taxon>Eukaryota</taxon>
        <taxon>Metamonada</taxon>
        <taxon>Diplomonadida</taxon>
        <taxon>Hexamitidae</taxon>
        <taxon>Hexamitinae</taxon>
        <taxon>Hexamita</taxon>
    </lineage>
</organism>
<dbReference type="PROSITE" id="PS51450">
    <property type="entry name" value="LRR"/>
    <property type="match status" value="1"/>
</dbReference>
<dbReference type="AlphaFoldDB" id="A0AA86R3T9"/>
<keyword evidence="5" id="KW-1185">Reference proteome</keyword>